<dbReference type="SUPFAM" id="SSF81321">
    <property type="entry name" value="Family A G protein-coupled receptor-like"/>
    <property type="match status" value="1"/>
</dbReference>
<feature type="compositionally biased region" description="Polar residues" evidence="12">
    <location>
        <begin position="246"/>
        <end position="255"/>
    </location>
</feature>
<dbReference type="Pfam" id="PF00001">
    <property type="entry name" value="7tm_1"/>
    <property type="match status" value="1"/>
</dbReference>
<evidence type="ECO:0000256" key="3">
    <source>
        <dbReference type="ARBA" id="ARBA00022692"/>
    </source>
</evidence>
<keyword evidence="5 11" id="KW-0297">G-protein coupled receptor</keyword>
<dbReference type="GO" id="GO:0071880">
    <property type="term" value="P:adenylate cyclase-activating adrenergic receptor signaling pathway"/>
    <property type="evidence" value="ECO:0007669"/>
    <property type="project" value="TreeGrafter"/>
</dbReference>
<evidence type="ECO:0000256" key="13">
    <source>
        <dbReference type="SAM" id="Phobius"/>
    </source>
</evidence>
<name>A0AA95Z9G6_SINCO</name>
<sequence>MESTSLAPDDVNQSDVMPTGVTRIDGPQIYSVEHLVGTTIVLGLMILCTIIGNVFVIAAILLEKNLHNVANYLILSLAVADLMVASIVMPISAVKEISQVWFLQAEVCDMWVCFDVLCCTSSILHLVAISIDRYWAVTNIDYIRNRTAKRILIMIALVWIFAMCISIPPLFGWKDENDPTVTGVCIISQDHGYTLFSTIGAFYLPTILMLVIYAKIYSVARKRIRRKRFNELKQKNGKETRITEMTMLSPQSQDLSGRRTDVSESPCNGNGDSGSGDHDDNENKFSKKNGHVDDAEAVMLPNNEIAKAKRQKEKLEMKRERKAARTLAIITGSFISCWLPFFIMAITAPFIREYVHIPPLVESITLWLGYCNSMLNPIIYTVFNPEFRKAFQKILFGKYSRKYRRR</sequence>
<feature type="compositionally biased region" description="Basic and acidic residues" evidence="12">
    <location>
        <begin position="275"/>
        <end position="288"/>
    </location>
</feature>
<proteinExistence type="evidence at transcript level"/>
<dbReference type="CDD" id="cd15331">
    <property type="entry name" value="7tmA_5-HT1A_invertebrates"/>
    <property type="match status" value="1"/>
</dbReference>
<dbReference type="PRINTS" id="PR01101">
    <property type="entry name" value="5HTRECEPTOR"/>
</dbReference>
<dbReference type="InterPro" id="IPR017452">
    <property type="entry name" value="GPCR_Rhodpsn_7TM"/>
</dbReference>
<dbReference type="PROSITE" id="PS50262">
    <property type="entry name" value="G_PROTEIN_RECEP_F1_2"/>
    <property type="match status" value="1"/>
</dbReference>
<dbReference type="InterPro" id="IPR002231">
    <property type="entry name" value="5HT_rcpt"/>
</dbReference>
<keyword evidence="3 11" id="KW-0812">Transmembrane</keyword>
<reference evidence="15" key="1">
    <citation type="submission" date="2023-07" db="EMBL/GenBank/DDBJ databases">
        <authorList>
            <person name="Dong Y."/>
            <person name="You Q."/>
        </authorList>
    </citation>
    <scope>NUCLEOTIDE SEQUENCE</scope>
</reference>
<comment type="subcellular location">
    <subcellularLocation>
        <location evidence="1">Cell membrane</location>
        <topology evidence="1">Multi-pass membrane protein</topology>
    </subcellularLocation>
</comment>
<dbReference type="PANTHER" id="PTHR24248">
    <property type="entry name" value="ADRENERGIC RECEPTOR-RELATED G-PROTEIN COUPLED RECEPTOR"/>
    <property type="match status" value="1"/>
</dbReference>
<dbReference type="GO" id="GO:0043410">
    <property type="term" value="P:positive regulation of MAPK cascade"/>
    <property type="evidence" value="ECO:0007669"/>
    <property type="project" value="TreeGrafter"/>
</dbReference>
<feature type="region of interest" description="Disordered" evidence="12">
    <location>
        <begin position="231"/>
        <end position="288"/>
    </location>
</feature>
<accession>A0AA95Z9G6</accession>
<keyword evidence="8 11" id="KW-0675">Receptor</keyword>
<evidence type="ECO:0000256" key="1">
    <source>
        <dbReference type="ARBA" id="ARBA00004651"/>
    </source>
</evidence>
<evidence type="ECO:0000256" key="7">
    <source>
        <dbReference type="ARBA" id="ARBA00023157"/>
    </source>
</evidence>
<keyword evidence="6 13" id="KW-0472">Membrane</keyword>
<feature type="transmembrane region" description="Helical" evidence="13">
    <location>
        <begin position="111"/>
        <end position="131"/>
    </location>
</feature>
<organism evidence="15">
    <name type="scientific">Sinonovacula constricta</name>
    <name type="common">Razor clam</name>
    <dbReference type="NCBI Taxonomy" id="98310"/>
    <lineage>
        <taxon>Eukaryota</taxon>
        <taxon>Metazoa</taxon>
        <taxon>Spiralia</taxon>
        <taxon>Lophotrochozoa</taxon>
        <taxon>Mollusca</taxon>
        <taxon>Bivalvia</taxon>
        <taxon>Autobranchia</taxon>
        <taxon>Heteroconchia</taxon>
        <taxon>Euheterodonta</taxon>
        <taxon>Imparidentia</taxon>
        <taxon>Neoheterodontei</taxon>
        <taxon>Cardiida</taxon>
        <taxon>Tellinoidea</taxon>
        <taxon>Solecurtidae</taxon>
        <taxon>Sinonovacula</taxon>
    </lineage>
</organism>
<dbReference type="Gene3D" id="1.20.1070.10">
    <property type="entry name" value="Rhodopsin 7-helix transmembrane proteins"/>
    <property type="match status" value="1"/>
</dbReference>
<feature type="transmembrane region" description="Helical" evidence="13">
    <location>
        <begin position="193"/>
        <end position="218"/>
    </location>
</feature>
<evidence type="ECO:0000256" key="11">
    <source>
        <dbReference type="RuleBase" id="RU000688"/>
    </source>
</evidence>
<dbReference type="PRINTS" id="PR00237">
    <property type="entry name" value="GPCRRHODOPSN"/>
</dbReference>
<protein>
    <submittedName>
        <fullName evidence="15">5-HT1A</fullName>
    </submittedName>
</protein>
<evidence type="ECO:0000256" key="9">
    <source>
        <dbReference type="ARBA" id="ARBA00023180"/>
    </source>
</evidence>
<keyword evidence="10 11" id="KW-0807">Transducer</keyword>
<dbReference type="PROSITE" id="PS00237">
    <property type="entry name" value="G_PROTEIN_RECEP_F1_1"/>
    <property type="match status" value="1"/>
</dbReference>
<dbReference type="GO" id="GO:0005886">
    <property type="term" value="C:plasma membrane"/>
    <property type="evidence" value="ECO:0007669"/>
    <property type="project" value="UniProtKB-SubCell"/>
</dbReference>
<comment type="similarity">
    <text evidence="11">Belongs to the G-protein coupled receptor 1 family.</text>
</comment>
<evidence type="ECO:0000256" key="4">
    <source>
        <dbReference type="ARBA" id="ARBA00022989"/>
    </source>
</evidence>
<dbReference type="PANTHER" id="PTHR24248:SF200">
    <property type="entry name" value="5-HYDROXYTRYPTAMINE RECEPTOR 1B-LIKE ISOFORM X1"/>
    <property type="match status" value="1"/>
</dbReference>
<feature type="transmembrane region" description="Helical" evidence="13">
    <location>
        <begin position="69"/>
        <end position="91"/>
    </location>
</feature>
<evidence type="ECO:0000256" key="10">
    <source>
        <dbReference type="ARBA" id="ARBA00023224"/>
    </source>
</evidence>
<evidence type="ECO:0000256" key="2">
    <source>
        <dbReference type="ARBA" id="ARBA00022475"/>
    </source>
</evidence>
<evidence type="ECO:0000259" key="14">
    <source>
        <dbReference type="PROSITE" id="PS50262"/>
    </source>
</evidence>
<dbReference type="GO" id="GO:0004993">
    <property type="term" value="F:G protein-coupled serotonin receptor activity"/>
    <property type="evidence" value="ECO:0007669"/>
    <property type="project" value="InterPro"/>
</dbReference>
<dbReference type="InterPro" id="IPR000276">
    <property type="entry name" value="GPCR_Rhodpsn"/>
</dbReference>
<evidence type="ECO:0000313" key="15">
    <source>
        <dbReference type="EMBL" id="WNH96628.1"/>
    </source>
</evidence>
<feature type="compositionally biased region" description="Basic and acidic residues" evidence="12">
    <location>
        <begin position="231"/>
        <end position="242"/>
    </location>
</feature>
<evidence type="ECO:0000256" key="5">
    <source>
        <dbReference type="ARBA" id="ARBA00023040"/>
    </source>
</evidence>
<evidence type="ECO:0000256" key="8">
    <source>
        <dbReference type="ARBA" id="ARBA00023170"/>
    </source>
</evidence>
<feature type="domain" description="G-protein coupled receptors family 1 profile" evidence="14">
    <location>
        <begin position="52"/>
        <end position="380"/>
    </location>
</feature>
<feature type="transmembrane region" description="Helical" evidence="13">
    <location>
        <begin position="327"/>
        <end position="352"/>
    </location>
</feature>
<dbReference type="SMART" id="SM01381">
    <property type="entry name" value="7TM_GPCR_Srsx"/>
    <property type="match status" value="1"/>
</dbReference>
<feature type="transmembrane region" description="Helical" evidence="13">
    <location>
        <begin position="151"/>
        <end position="173"/>
    </location>
</feature>
<evidence type="ECO:0000256" key="6">
    <source>
        <dbReference type="ARBA" id="ARBA00023136"/>
    </source>
</evidence>
<feature type="transmembrane region" description="Helical" evidence="13">
    <location>
        <begin position="364"/>
        <end position="383"/>
    </location>
</feature>
<keyword evidence="9" id="KW-0325">Glycoprotein</keyword>
<evidence type="ECO:0000256" key="12">
    <source>
        <dbReference type="SAM" id="MobiDB-lite"/>
    </source>
</evidence>
<feature type="transmembrane region" description="Helical" evidence="13">
    <location>
        <begin position="40"/>
        <end position="62"/>
    </location>
</feature>
<gene>
    <name evidence="15" type="primary">5-HT1A</name>
</gene>
<dbReference type="EMBL" id="OR344072">
    <property type="protein sequence ID" value="WNH96628.1"/>
    <property type="molecule type" value="mRNA"/>
</dbReference>
<keyword evidence="2" id="KW-1003">Cell membrane</keyword>
<keyword evidence="4 13" id="KW-1133">Transmembrane helix</keyword>
<keyword evidence="7" id="KW-1015">Disulfide bond</keyword>
<dbReference type="AlphaFoldDB" id="A0AA95Z9G6"/>